<evidence type="ECO:0000256" key="2">
    <source>
        <dbReference type="ARBA" id="ARBA00023015"/>
    </source>
</evidence>
<dbReference type="NCBIfam" id="NF002964">
    <property type="entry name" value="PRK03635.1"/>
    <property type="match status" value="1"/>
</dbReference>
<dbReference type="AlphaFoldDB" id="A0A511F6J1"/>
<feature type="domain" description="HTH lysR-type" evidence="6">
    <location>
        <begin position="4"/>
        <end position="60"/>
    </location>
</feature>
<protein>
    <submittedName>
        <fullName evidence="8">LysR family transcriptional regulator (Chromosome initiation inhibitor)</fullName>
    </submittedName>
    <submittedName>
        <fullName evidence="7">Transcriptional regulator ArgP</fullName>
    </submittedName>
</protein>
<evidence type="ECO:0000256" key="3">
    <source>
        <dbReference type="ARBA" id="ARBA00023125"/>
    </source>
</evidence>
<sequence>MADVDLPQLRALLAVVDEGSFEGAAVALHLTQSAVSQRIRALETAVGQVLVRRTRPAGVTEAGAVYLRLARQVLGLADDARAAVGGEPGAAGRPVLPVAVNSDSLGTWVLPALAPLAGDILFDLHREDQDHSADLLRDGTVVAAITTASRPVQGCTVHRLGVLRYRPMVAPAVAGAHLPDGPTPEALAAAPLVVFDRNDDLQDRYLRDRGVDPARPPRHHVPASADFALAVRLGLGWGMLPDPDAAAGERDGVLVDLDPGRHVDVTLYWQQQAVRTAALDRTGAAVRAAAAAYLR</sequence>
<reference evidence="7 9" key="1">
    <citation type="submission" date="2019-07" db="EMBL/GenBank/DDBJ databases">
        <title>Whole genome shotgun sequence of Cellulomonas hominis NBRC 16055.</title>
        <authorList>
            <person name="Hosoyama A."/>
            <person name="Uohara A."/>
            <person name="Ohji S."/>
            <person name="Ichikawa N."/>
        </authorList>
    </citation>
    <scope>NUCLEOTIDE SEQUENCE [LARGE SCALE GENOMIC DNA]</scope>
    <source>
        <strain evidence="7 9">NBRC 16055</strain>
    </source>
</reference>
<dbReference type="PROSITE" id="PS50931">
    <property type="entry name" value="HTH_LYSR"/>
    <property type="match status" value="1"/>
</dbReference>
<dbReference type="Gene3D" id="3.40.190.290">
    <property type="match status" value="1"/>
</dbReference>
<dbReference type="EMBL" id="JACHDN010000001">
    <property type="protein sequence ID" value="MBB5474874.1"/>
    <property type="molecule type" value="Genomic_DNA"/>
</dbReference>
<dbReference type="InterPro" id="IPR050176">
    <property type="entry name" value="LTTR"/>
</dbReference>
<comment type="caution">
    <text evidence="7">The sequence shown here is derived from an EMBL/GenBank/DDBJ whole genome shotgun (WGS) entry which is preliminary data.</text>
</comment>
<dbReference type="PANTHER" id="PTHR30579:SF2">
    <property type="entry name" value="HTH-TYPE TRANSCRIPTIONAL REGULATOR ARGP"/>
    <property type="match status" value="1"/>
</dbReference>
<dbReference type="RefSeq" id="WP_146831641.1">
    <property type="nucleotide sequence ID" value="NZ_BJVQ01000001.1"/>
</dbReference>
<accession>A0A511F6J1</accession>
<dbReference type="OrthoDB" id="3252676at2"/>
<evidence type="ECO:0000256" key="4">
    <source>
        <dbReference type="ARBA" id="ARBA00023159"/>
    </source>
</evidence>
<keyword evidence="2" id="KW-0805">Transcription regulation</keyword>
<keyword evidence="4" id="KW-0010">Activator</keyword>
<dbReference type="InterPro" id="IPR000847">
    <property type="entry name" value="LysR_HTH_N"/>
</dbReference>
<organism evidence="7 9">
    <name type="scientific">Cellulomonas hominis</name>
    <dbReference type="NCBI Taxonomy" id="156981"/>
    <lineage>
        <taxon>Bacteria</taxon>
        <taxon>Bacillati</taxon>
        <taxon>Actinomycetota</taxon>
        <taxon>Actinomycetes</taxon>
        <taxon>Micrococcales</taxon>
        <taxon>Cellulomonadaceae</taxon>
        <taxon>Cellulomonas</taxon>
    </lineage>
</organism>
<dbReference type="Proteomes" id="UP000564629">
    <property type="component" value="Unassembled WGS sequence"/>
</dbReference>
<keyword evidence="9" id="KW-1185">Reference proteome</keyword>
<evidence type="ECO:0000256" key="5">
    <source>
        <dbReference type="ARBA" id="ARBA00023163"/>
    </source>
</evidence>
<dbReference type="GO" id="GO:0003677">
    <property type="term" value="F:DNA binding"/>
    <property type="evidence" value="ECO:0007669"/>
    <property type="project" value="UniProtKB-KW"/>
</dbReference>
<dbReference type="Pfam" id="PF00126">
    <property type="entry name" value="HTH_1"/>
    <property type="match status" value="1"/>
</dbReference>
<evidence type="ECO:0000313" key="10">
    <source>
        <dbReference type="Proteomes" id="UP000564629"/>
    </source>
</evidence>
<dbReference type="Gene3D" id="1.10.10.10">
    <property type="entry name" value="Winged helix-like DNA-binding domain superfamily/Winged helix DNA-binding domain"/>
    <property type="match status" value="1"/>
</dbReference>
<dbReference type="PANTHER" id="PTHR30579">
    <property type="entry name" value="TRANSCRIPTIONAL REGULATOR"/>
    <property type="match status" value="1"/>
</dbReference>
<dbReference type="Proteomes" id="UP000321723">
    <property type="component" value="Unassembled WGS sequence"/>
</dbReference>
<keyword evidence="3" id="KW-0238">DNA-binding</keyword>
<evidence type="ECO:0000313" key="8">
    <source>
        <dbReference type="EMBL" id="MBB5474874.1"/>
    </source>
</evidence>
<dbReference type="PRINTS" id="PR00039">
    <property type="entry name" value="HTHLYSR"/>
</dbReference>
<evidence type="ECO:0000259" key="6">
    <source>
        <dbReference type="PROSITE" id="PS50931"/>
    </source>
</evidence>
<dbReference type="Pfam" id="PF03466">
    <property type="entry name" value="LysR_substrate"/>
    <property type="match status" value="1"/>
</dbReference>
<dbReference type="InterPro" id="IPR036388">
    <property type="entry name" value="WH-like_DNA-bd_sf"/>
</dbReference>
<evidence type="ECO:0000313" key="9">
    <source>
        <dbReference type="Proteomes" id="UP000321723"/>
    </source>
</evidence>
<gene>
    <name evidence="7" type="primary">iciA</name>
    <name evidence="7" type="ORF">CHO01_00160</name>
    <name evidence="8" type="ORF">HNR08_003610</name>
</gene>
<keyword evidence="5" id="KW-0804">Transcription</keyword>
<evidence type="ECO:0000256" key="1">
    <source>
        <dbReference type="ARBA" id="ARBA00009437"/>
    </source>
</evidence>
<dbReference type="InterPro" id="IPR017685">
    <property type="entry name" value="ArgP"/>
</dbReference>
<comment type="similarity">
    <text evidence="1">Belongs to the LysR transcriptional regulatory family.</text>
</comment>
<dbReference type="InterPro" id="IPR036390">
    <property type="entry name" value="WH_DNA-bd_sf"/>
</dbReference>
<dbReference type="NCBIfam" id="TIGR03298">
    <property type="entry name" value="argP"/>
    <property type="match status" value="1"/>
</dbReference>
<dbReference type="SUPFAM" id="SSF46785">
    <property type="entry name" value="Winged helix' DNA-binding domain"/>
    <property type="match status" value="1"/>
</dbReference>
<reference evidence="8 10" key="2">
    <citation type="submission" date="2020-08" db="EMBL/GenBank/DDBJ databases">
        <title>Sequencing the genomes of 1000 actinobacteria strains.</title>
        <authorList>
            <person name="Klenk H.-P."/>
        </authorList>
    </citation>
    <scope>NUCLEOTIDE SEQUENCE [LARGE SCALE GENOMIC DNA]</scope>
    <source>
        <strain evidence="8 10">DSM 9581</strain>
    </source>
</reference>
<dbReference type="SUPFAM" id="SSF53850">
    <property type="entry name" value="Periplasmic binding protein-like II"/>
    <property type="match status" value="1"/>
</dbReference>
<proteinExistence type="inferred from homology"/>
<dbReference type="GO" id="GO:0003700">
    <property type="term" value="F:DNA-binding transcription factor activity"/>
    <property type="evidence" value="ECO:0007669"/>
    <property type="project" value="InterPro"/>
</dbReference>
<dbReference type="EMBL" id="BJVQ01000001">
    <property type="protein sequence ID" value="GEL44900.1"/>
    <property type="molecule type" value="Genomic_DNA"/>
</dbReference>
<evidence type="ECO:0000313" key="7">
    <source>
        <dbReference type="EMBL" id="GEL44900.1"/>
    </source>
</evidence>
<name>A0A511F6J1_9CELL</name>
<dbReference type="InterPro" id="IPR005119">
    <property type="entry name" value="LysR_subst-bd"/>
</dbReference>